<dbReference type="RefSeq" id="WP_315726793.1">
    <property type="nucleotide sequence ID" value="NZ_JAVUPU010000005.1"/>
</dbReference>
<keyword evidence="2 5" id="KW-0812">Transmembrane</keyword>
<feature type="domain" description="Translocation and assembly module TamB C-terminal" evidence="6">
    <location>
        <begin position="1055"/>
        <end position="1403"/>
    </location>
</feature>
<dbReference type="InterPro" id="IPR007452">
    <property type="entry name" value="TamB_C"/>
</dbReference>
<organism evidence="7 8">
    <name type="scientific">Sphingosinicella rhizophila</name>
    <dbReference type="NCBI Taxonomy" id="3050082"/>
    <lineage>
        <taxon>Bacteria</taxon>
        <taxon>Pseudomonadati</taxon>
        <taxon>Pseudomonadota</taxon>
        <taxon>Alphaproteobacteria</taxon>
        <taxon>Sphingomonadales</taxon>
        <taxon>Sphingosinicellaceae</taxon>
        <taxon>Sphingosinicella</taxon>
    </lineage>
</organism>
<evidence type="ECO:0000313" key="8">
    <source>
        <dbReference type="Proteomes" id="UP001259572"/>
    </source>
</evidence>
<evidence type="ECO:0000256" key="3">
    <source>
        <dbReference type="ARBA" id="ARBA00022989"/>
    </source>
</evidence>
<dbReference type="PANTHER" id="PTHR36985">
    <property type="entry name" value="TRANSLOCATION AND ASSEMBLY MODULE SUBUNIT TAMB"/>
    <property type="match status" value="1"/>
</dbReference>
<evidence type="ECO:0000313" key="7">
    <source>
        <dbReference type="EMBL" id="MDT9599706.1"/>
    </source>
</evidence>
<protein>
    <submittedName>
        <fullName evidence="7">Translocation/assembly module TamB domain-containing protein</fullName>
    </submittedName>
</protein>
<dbReference type="EMBL" id="JAVUPU010000005">
    <property type="protein sequence ID" value="MDT9599706.1"/>
    <property type="molecule type" value="Genomic_DNA"/>
</dbReference>
<evidence type="ECO:0000256" key="1">
    <source>
        <dbReference type="ARBA" id="ARBA00004167"/>
    </source>
</evidence>
<reference evidence="7 8" key="1">
    <citation type="submission" date="2023-05" db="EMBL/GenBank/DDBJ databases">
        <authorList>
            <person name="Guo Y."/>
        </authorList>
    </citation>
    <scope>NUCLEOTIDE SEQUENCE [LARGE SCALE GENOMIC DNA]</scope>
    <source>
        <strain evidence="7 8">GR2756</strain>
    </source>
</reference>
<feature type="transmembrane region" description="Helical" evidence="5">
    <location>
        <begin position="21"/>
        <end position="43"/>
    </location>
</feature>
<comment type="subcellular location">
    <subcellularLocation>
        <location evidence="1">Membrane</location>
        <topology evidence="1">Single-pass membrane protein</topology>
    </subcellularLocation>
</comment>
<evidence type="ECO:0000256" key="5">
    <source>
        <dbReference type="SAM" id="Phobius"/>
    </source>
</evidence>
<evidence type="ECO:0000256" key="2">
    <source>
        <dbReference type="ARBA" id="ARBA00022692"/>
    </source>
</evidence>
<comment type="caution">
    <text evidence="7">The sequence shown here is derived from an EMBL/GenBank/DDBJ whole genome shotgun (WGS) entry which is preliminary data.</text>
</comment>
<sequence>MAEVVTESSEIPIGRRRARAAVKWAGIIILGLIVLIGALLIAINSDPGRRYVVRQINNLEMVSGLDIDIGRIEGSLFGKLIVHDLRLKDPKGLFFAAPVAEMEWRPLAYLQNHIDIRTLVIPRARLMRLPELRSGDPNAPLLPDIDIDIGRFEVGRILVDPAVTGQRHLLSLGGGTRIKDGRAQVALDVAAIPAPGLAGGDKLMLRLDAVPAANQLDIGLRLDAPGDGFVAKLAGLDKPLVARVKGAGSWSNWKGRARAALAGQGLADLAIGARDGTVSLSGPTRPGLLLAEGPVQRLLQPLVQVNLVTALAERRADTRLRLNSAALAVVADGVIDLGRSRFDNFKVAARLIQPRAIAPNLTARDARIALVLNGAFATPFAAYDLKAAALGFNGTVVEGLSARGRAKVDVDRMTIPISARARRITGINAAAGGLLTNVALDGNLNISGPRVLSDDLRIRSDRINATAVVVADLERGQYRAGLQGRIDNYEVEGIGLLDLTTKLDVVATPAGFGIKGRIAAKTRRIDNSSARDFLGGNAAVAATIDMNADGVIRLDAIRLNAPQLRITSGRGTYWPDGRIDFRLSGVSTAYGPLAMVVTGTTRRPNVELRAASPGLGVGLRDVRATVRATANGYAIEATGQSQYGPFTADILILSGRGPLTIEVRTLTFAGFTFSGRVVQTPAGPFVGTLAMNGEGLSGTVRLAAEGRYQRADIQARASGARIPGENPILVQRGLIDATLILYPDAPSIVGDVQLAGVRSSNLLIRQARARVNYRGGNGQVQLVADGSSGVPFKVAANAALTPNLVRAAAQGTINRIPFRLARPAEVRKVGASWELSPTRIVLPQGNVELAGRYGDGLSVQSRIRNLDLSLLNAFSPGLGIGGKATGSLDFSQPSGGAFPRADARLTIAGFTRTGIAVRSETVDLALLGTLRPEGGALNAVIRRSGDVIGRAQARLQPVGGGAGWTERLMAAPLAGGLRYNGPADVLWSLTGIADMQLSGPIGIAADFSGRVQNPQLTGVIRANSLTFVHETYGTRITTLALQGRFTNSRLEITSLSGRAGRGTLTGQGSIGFASDQGYPVDVRLNLQNARLARSDSIGATVTGDVAITNSRAGGALISGDLQMPEVRYQVVRQGAAQVVELQGVRRKGEPLPEPGAKRDAAEAAPSIWKLDLRLRADNQIYVSGMGLESEWEADLRIRGTTTAPAITGTADLIRGTYSFSGRRFDVTSGRISFTGEAPPNPRIDITASADIEDVTVTINVDGSAQDPRIAFTSSPALPQDELLARILFGGSVTEISALQAVQLAASLNALQGGGGGLNPLGKLRSSTGLDRLRILGADETTGRGTAVAAGFYISNDIYLEIVTDARGYTATQIEVALSKSLSILSQVGSFGGSNVNLRYRKDY</sequence>
<proteinExistence type="predicted"/>
<keyword evidence="3 5" id="KW-1133">Transmembrane helix</keyword>
<keyword evidence="4 5" id="KW-0472">Membrane</keyword>
<evidence type="ECO:0000259" key="6">
    <source>
        <dbReference type="Pfam" id="PF04357"/>
    </source>
</evidence>
<evidence type="ECO:0000256" key="4">
    <source>
        <dbReference type="ARBA" id="ARBA00023136"/>
    </source>
</evidence>
<dbReference type="Pfam" id="PF04357">
    <property type="entry name" value="TamB"/>
    <property type="match status" value="1"/>
</dbReference>
<accession>A0ABU3Q8H7</accession>
<dbReference type="PANTHER" id="PTHR36985:SF1">
    <property type="entry name" value="TRANSLOCATION AND ASSEMBLY MODULE SUBUNIT TAMB"/>
    <property type="match status" value="1"/>
</dbReference>
<dbReference type="Proteomes" id="UP001259572">
    <property type="component" value="Unassembled WGS sequence"/>
</dbReference>
<name>A0ABU3Q8H7_9SPHN</name>
<gene>
    <name evidence="7" type="ORF">RQX22_12160</name>
</gene>
<keyword evidence="8" id="KW-1185">Reference proteome</keyword>